<dbReference type="GO" id="GO:0030134">
    <property type="term" value="C:COPII-coated ER to Golgi transport vesicle"/>
    <property type="evidence" value="ECO:0007669"/>
    <property type="project" value="TreeGrafter"/>
</dbReference>
<dbReference type="PROSITE" id="PS00194">
    <property type="entry name" value="THIOREDOXIN_1"/>
    <property type="match status" value="1"/>
</dbReference>
<organism evidence="2 3">
    <name type="scientific">Polarella glacialis</name>
    <name type="common">Dinoflagellate</name>
    <dbReference type="NCBI Taxonomy" id="89957"/>
    <lineage>
        <taxon>Eukaryota</taxon>
        <taxon>Sar</taxon>
        <taxon>Alveolata</taxon>
        <taxon>Dinophyceae</taxon>
        <taxon>Suessiales</taxon>
        <taxon>Suessiaceae</taxon>
        <taxon>Polarella</taxon>
    </lineage>
</organism>
<comment type="caution">
    <text evidence="2">The sequence shown here is derived from an EMBL/GenBank/DDBJ whole genome shotgun (WGS) entry which is preliminary data.</text>
</comment>
<dbReference type="InterPro" id="IPR013766">
    <property type="entry name" value="Thioredoxin_domain"/>
</dbReference>
<accession>A0A813IGJ6</accession>
<dbReference type="AlphaFoldDB" id="A0A813IGJ6"/>
<evidence type="ECO:0000259" key="1">
    <source>
        <dbReference type="PROSITE" id="PS51352"/>
    </source>
</evidence>
<protein>
    <recommendedName>
        <fullName evidence="1">Thioredoxin domain-containing protein</fullName>
    </recommendedName>
</protein>
<evidence type="ECO:0000313" key="3">
    <source>
        <dbReference type="Proteomes" id="UP000626109"/>
    </source>
</evidence>
<dbReference type="Pfam" id="PF00085">
    <property type="entry name" value="Thioredoxin"/>
    <property type="match status" value="1"/>
</dbReference>
<dbReference type="Pfam" id="PF07970">
    <property type="entry name" value="COPIIcoated_ERV"/>
    <property type="match status" value="1"/>
</dbReference>
<dbReference type="Gene3D" id="3.40.30.10">
    <property type="entry name" value="Glutaredoxin"/>
    <property type="match status" value="1"/>
</dbReference>
<evidence type="ECO:0000313" key="2">
    <source>
        <dbReference type="EMBL" id="CAE8650532.1"/>
    </source>
</evidence>
<dbReference type="EMBL" id="CAJNNW010008925">
    <property type="protein sequence ID" value="CAE8650532.1"/>
    <property type="molecule type" value="Genomic_DNA"/>
</dbReference>
<dbReference type="InterPro" id="IPR012936">
    <property type="entry name" value="Erv_C"/>
</dbReference>
<dbReference type="PROSITE" id="PS51352">
    <property type="entry name" value="THIOREDOXIN_2"/>
    <property type="match status" value="1"/>
</dbReference>
<feature type="non-terminal residue" evidence="2">
    <location>
        <position position="1"/>
    </location>
</feature>
<dbReference type="CDD" id="cd02961">
    <property type="entry name" value="PDI_a_family"/>
    <property type="match status" value="1"/>
</dbReference>
<gene>
    <name evidence="2" type="ORF">PGLA2088_LOCUS8336</name>
</gene>
<feature type="non-terminal residue" evidence="2">
    <location>
        <position position="258"/>
    </location>
</feature>
<dbReference type="SUPFAM" id="SSF52833">
    <property type="entry name" value="Thioredoxin-like"/>
    <property type="match status" value="1"/>
</dbReference>
<dbReference type="InterPro" id="IPR017937">
    <property type="entry name" value="Thioredoxin_CS"/>
</dbReference>
<dbReference type="InterPro" id="IPR036249">
    <property type="entry name" value="Thioredoxin-like_sf"/>
</dbReference>
<feature type="domain" description="Thioredoxin" evidence="1">
    <location>
        <begin position="1"/>
        <end position="106"/>
    </location>
</feature>
<name>A0A813IGJ6_POLGL</name>
<reference evidence="2" key="1">
    <citation type="submission" date="2021-02" db="EMBL/GenBank/DDBJ databases">
        <authorList>
            <person name="Dougan E. K."/>
            <person name="Rhodes N."/>
            <person name="Thang M."/>
            <person name="Chan C."/>
        </authorList>
    </citation>
    <scope>NUCLEOTIDE SEQUENCE</scope>
</reference>
<dbReference type="InterPro" id="IPR045888">
    <property type="entry name" value="Erv"/>
</dbReference>
<dbReference type="Proteomes" id="UP000626109">
    <property type="component" value="Unassembled WGS sequence"/>
</dbReference>
<sequence>AAVTFHDFTLVNFFAEWCVHCRKFAPEWNAAAERMSEKMEFDDADGRKSTVKFLKMNCVDFQGLCQQEKIAAFPAMRLYKKDGSFEQFQMKRNVDNVLIFLTNTIKNSHMMNAQHHSVFDQGCQVQGTLYVPRVPGHFHLQAEAYGDLNVNPAVTNVSHIVNHLSFGERDAKGWASSQQIPQEMVQHIAPLDGRSFYVEKFHEAPQHYLKVVSTKVQGKEQVFYQMTHTDRVRKLVNKEKPPQARFFYDFSPMSVVVK</sequence>
<dbReference type="GO" id="GO:0005783">
    <property type="term" value="C:endoplasmic reticulum"/>
    <property type="evidence" value="ECO:0007669"/>
    <property type="project" value="TreeGrafter"/>
</dbReference>
<dbReference type="PANTHER" id="PTHR10984">
    <property type="entry name" value="ENDOPLASMIC RETICULUM-GOLGI INTERMEDIATE COMPARTMENT PROTEIN"/>
    <property type="match status" value="1"/>
</dbReference>
<proteinExistence type="predicted"/>
<dbReference type="PANTHER" id="PTHR10984:SF37">
    <property type="entry name" value="PROTEIN DISULFIDE-ISOMERASE 5-3"/>
    <property type="match status" value="1"/>
</dbReference>